<dbReference type="RefSeq" id="XP_004030687.1">
    <property type="nucleotide sequence ID" value="XM_004030639.1"/>
</dbReference>
<reference evidence="1 2" key="1">
    <citation type="submission" date="2011-07" db="EMBL/GenBank/DDBJ databases">
        <authorList>
            <person name="Coyne R."/>
            <person name="Brami D."/>
            <person name="Johnson J."/>
            <person name="Hostetler J."/>
            <person name="Hannick L."/>
            <person name="Clark T."/>
            <person name="Cassidy-Hanley D."/>
            <person name="Inman J."/>
        </authorList>
    </citation>
    <scope>NUCLEOTIDE SEQUENCE [LARGE SCALE GENOMIC DNA]</scope>
    <source>
        <strain evidence="1 2">G5</strain>
    </source>
</reference>
<evidence type="ECO:0000313" key="1">
    <source>
        <dbReference type="EMBL" id="EGR29451.1"/>
    </source>
</evidence>
<dbReference type="GeneID" id="14905564"/>
<accession>G0QZ94</accession>
<dbReference type="Proteomes" id="UP000008983">
    <property type="component" value="Unassembled WGS sequence"/>
</dbReference>
<evidence type="ECO:0000313" key="2">
    <source>
        <dbReference type="Proteomes" id="UP000008983"/>
    </source>
</evidence>
<dbReference type="OrthoDB" id="3596986at2759"/>
<keyword evidence="2" id="KW-1185">Reference proteome</keyword>
<dbReference type="STRING" id="857967.G0QZ94"/>
<gene>
    <name evidence="1" type="ORF">IMG5_155280</name>
</gene>
<dbReference type="EMBL" id="GL984142">
    <property type="protein sequence ID" value="EGR29451.1"/>
    <property type="molecule type" value="Genomic_DNA"/>
</dbReference>
<dbReference type="AlphaFoldDB" id="G0QZ94"/>
<name>G0QZ94_ICHMU</name>
<proteinExistence type="predicted"/>
<protein>
    <submittedName>
        <fullName evidence="1">Uncharacterized protein</fullName>
    </submittedName>
</protein>
<sequence length="150" mass="18047">MSIPNGKNILPIPEVNIVFNLSNDPAYKYSIINFCDKSSEPKEWVSHHLKKHVLYIETDNQRFEVSMNDEEDMILVNEFDQYKLVKVKDPFLYDNEFMKNNNIPLNDKNVEVIYKDLDWSEFKWGTQYLKVRDFEINCLKSYKFYQKTEL</sequence>
<organism evidence="1 2">
    <name type="scientific">Ichthyophthirius multifiliis</name>
    <name type="common">White spot disease agent</name>
    <name type="synonym">Ich</name>
    <dbReference type="NCBI Taxonomy" id="5932"/>
    <lineage>
        <taxon>Eukaryota</taxon>
        <taxon>Sar</taxon>
        <taxon>Alveolata</taxon>
        <taxon>Ciliophora</taxon>
        <taxon>Intramacronucleata</taxon>
        <taxon>Oligohymenophorea</taxon>
        <taxon>Hymenostomatida</taxon>
        <taxon>Ophryoglenina</taxon>
        <taxon>Ichthyophthirius</taxon>
    </lineage>
</organism>
<dbReference type="eggNOG" id="ENOG502RT1A">
    <property type="taxonomic scope" value="Eukaryota"/>
</dbReference>
<dbReference type="InParanoid" id="G0QZ94"/>